<feature type="compositionally biased region" description="Polar residues" evidence="5">
    <location>
        <begin position="31"/>
        <end position="41"/>
    </location>
</feature>
<evidence type="ECO:0000256" key="4">
    <source>
        <dbReference type="PROSITE-ProRule" id="PRU00433"/>
    </source>
</evidence>
<dbReference type="Gene3D" id="1.10.760.10">
    <property type="entry name" value="Cytochrome c-like domain"/>
    <property type="match status" value="1"/>
</dbReference>
<name>A0A6N6MKU6_9FLAO</name>
<protein>
    <submittedName>
        <fullName evidence="7">Cytochrome c</fullName>
    </submittedName>
</protein>
<keyword evidence="8" id="KW-1185">Reference proteome</keyword>
<evidence type="ECO:0000256" key="2">
    <source>
        <dbReference type="ARBA" id="ARBA00022723"/>
    </source>
</evidence>
<dbReference type="SUPFAM" id="SSF46626">
    <property type="entry name" value="Cytochrome c"/>
    <property type="match status" value="1"/>
</dbReference>
<evidence type="ECO:0000313" key="8">
    <source>
        <dbReference type="Proteomes" id="UP000441333"/>
    </source>
</evidence>
<proteinExistence type="predicted"/>
<keyword evidence="1 4" id="KW-0349">Heme</keyword>
<dbReference type="InterPro" id="IPR036909">
    <property type="entry name" value="Cyt_c-like_dom_sf"/>
</dbReference>
<dbReference type="Pfam" id="PF00034">
    <property type="entry name" value="Cytochrom_C"/>
    <property type="match status" value="1"/>
</dbReference>
<dbReference type="RefSeq" id="WP_150936273.1">
    <property type="nucleotide sequence ID" value="NZ_WAAT01000011.1"/>
</dbReference>
<feature type="region of interest" description="Disordered" evidence="5">
    <location>
        <begin position="24"/>
        <end position="56"/>
    </location>
</feature>
<dbReference type="EMBL" id="WAAT01000011">
    <property type="protein sequence ID" value="KAB1070628.1"/>
    <property type="molecule type" value="Genomic_DNA"/>
</dbReference>
<accession>A0A6N6MKU6</accession>
<organism evidence="7 8">
    <name type="scientific">Pseudotamlana haliotis</name>
    <dbReference type="NCBI Taxonomy" id="2614804"/>
    <lineage>
        <taxon>Bacteria</taxon>
        <taxon>Pseudomonadati</taxon>
        <taxon>Bacteroidota</taxon>
        <taxon>Flavobacteriia</taxon>
        <taxon>Flavobacteriales</taxon>
        <taxon>Flavobacteriaceae</taxon>
        <taxon>Pseudotamlana</taxon>
    </lineage>
</organism>
<evidence type="ECO:0000313" key="7">
    <source>
        <dbReference type="EMBL" id="KAB1070628.1"/>
    </source>
</evidence>
<dbReference type="GO" id="GO:0009055">
    <property type="term" value="F:electron transfer activity"/>
    <property type="evidence" value="ECO:0007669"/>
    <property type="project" value="InterPro"/>
</dbReference>
<feature type="domain" description="Cytochrome c" evidence="6">
    <location>
        <begin position="77"/>
        <end position="166"/>
    </location>
</feature>
<dbReference type="InterPro" id="IPR009056">
    <property type="entry name" value="Cyt_c-like_dom"/>
</dbReference>
<sequence length="166" mass="18207">MKTSSKILTTVLITALIGCGGKEEKKKSGFSYETHTPSEASVTKESETAPASQTIDLSNKGIGPVTALELNGSIDANLAKQGENLFKRTCTACHRPNKKFIGPAPKDILSRRTPEWVMNFILNPHNMVKEDPLAKALLEEYNGSPMPVQITSEDEARALLEYFRTL</sequence>
<dbReference type="AlphaFoldDB" id="A0A6N6MKU6"/>
<dbReference type="GO" id="GO:0046872">
    <property type="term" value="F:metal ion binding"/>
    <property type="evidence" value="ECO:0007669"/>
    <property type="project" value="UniProtKB-KW"/>
</dbReference>
<dbReference type="Proteomes" id="UP000441333">
    <property type="component" value="Unassembled WGS sequence"/>
</dbReference>
<dbReference type="PROSITE" id="PS51007">
    <property type="entry name" value="CYTC"/>
    <property type="match status" value="1"/>
</dbReference>
<evidence type="ECO:0000256" key="1">
    <source>
        <dbReference type="ARBA" id="ARBA00022617"/>
    </source>
</evidence>
<dbReference type="GO" id="GO:0020037">
    <property type="term" value="F:heme binding"/>
    <property type="evidence" value="ECO:0007669"/>
    <property type="project" value="InterPro"/>
</dbReference>
<reference evidence="7 8" key="1">
    <citation type="submission" date="2019-09" db="EMBL/GenBank/DDBJ databases">
        <authorList>
            <person name="Cao W.R."/>
        </authorList>
    </citation>
    <scope>NUCLEOTIDE SEQUENCE [LARGE SCALE GENOMIC DNA]</scope>
    <source>
        <strain evidence="7 8">B1N29</strain>
    </source>
</reference>
<keyword evidence="2 4" id="KW-0479">Metal-binding</keyword>
<keyword evidence="3 4" id="KW-0408">Iron</keyword>
<comment type="caution">
    <text evidence="7">The sequence shown here is derived from an EMBL/GenBank/DDBJ whole genome shotgun (WGS) entry which is preliminary data.</text>
</comment>
<dbReference type="PROSITE" id="PS51257">
    <property type="entry name" value="PROKAR_LIPOPROTEIN"/>
    <property type="match status" value="1"/>
</dbReference>
<gene>
    <name evidence="7" type="ORF">F6U93_01785</name>
</gene>
<evidence type="ECO:0000256" key="5">
    <source>
        <dbReference type="SAM" id="MobiDB-lite"/>
    </source>
</evidence>
<evidence type="ECO:0000256" key="3">
    <source>
        <dbReference type="ARBA" id="ARBA00023004"/>
    </source>
</evidence>
<evidence type="ECO:0000259" key="6">
    <source>
        <dbReference type="PROSITE" id="PS51007"/>
    </source>
</evidence>